<dbReference type="Proteomes" id="UP000290289">
    <property type="component" value="Chromosome 15"/>
</dbReference>
<dbReference type="AlphaFoldDB" id="A0A498HRW6"/>
<proteinExistence type="predicted"/>
<organism evidence="1 2">
    <name type="scientific">Malus domestica</name>
    <name type="common">Apple</name>
    <name type="synonym">Pyrus malus</name>
    <dbReference type="NCBI Taxonomy" id="3750"/>
    <lineage>
        <taxon>Eukaryota</taxon>
        <taxon>Viridiplantae</taxon>
        <taxon>Streptophyta</taxon>
        <taxon>Embryophyta</taxon>
        <taxon>Tracheophyta</taxon>
        <taxon>Spermatophyta</taxon>
        <taxon>Magnoliopsida</taxon>
        <taxon>eudicotyledons</taxon>
        <taxon>Gunneridae</taxon>
        <taxon>Pentapetalae</taxon>
        <taxon>rosids</taxon>
        <taxon>fabids</taxon>
        <taxon>Rosales</taxon>
        <taxon>Rosaceae</taxon>
        <taxon>Amygdaloideae</taxon>
        <taxon>Maleae</taxon>
        <taxon>Malus</taxon>
    </lineage>
</organism>
<protein>
    <submittedName>
        <fullName evidence="1">Uncharacterized protein</fullName>
    </submittedName>
</protein>
<name>A0A498HRW6_MALDO</name>
<accession>A0A498HRW6</accession>
<keyword evidence="2" id="KW-1185">Reference proteome</keyword>
<dbReference type="EMBL" id="RDQH01000341">
    <property type="protein sequence ID" value="RXH72702.1"/>
    <property type="molecule type" value="Genomic_DNA"/>
</dbReference>
<evidence type="ECO:0000313" key="1">
    <source>
        <dbReference type="EMBL" id="RXH72702.1"/>
    </source>
</evidence>
<reference evidence="1 2" key="1">
    <citation type="submission" date="2018-10" db="EMBL/GenBank/DDBJ databases">
        <title>A high-quality apple genome assembly.</title>
        <authorList>
            <person name="Hu J."/>
        </authorList>
    </citation>
    <scope>NUCLEOTIDE SEQUENCE [LARGE SCALE GENOMIC DNA]</scope>
    <source>
        <strain evidence="2">cv. HFTH1</strain>
        <tissue evidence="1">Young leaf</tissue>
    </source>
</reference>
<evidence type="ECO:0000313" key="2">
    <source>
        <dbReference type="Proteomes" id="UP000290289"/>
    </source>
</evidence>
<sequence length="212" mass="24061">MVDNIAHESNTANECTSMHVPEIPRVRNEVNPSQEDHDVKPSEQLEKPLSLKELELYQMEVRKLKLLGGDGERGYFPDDALLVLPESLGKNGSINANRVFQNDLSEEVMVVDGVTFHLSLMNRWNLTFTSKRARTRVSAILTAGFHYGFKWRGSSIHAKNSAWFGASAQDVWLQNGLLSFKHHEFMEEYECPLQSPRTLLFELFRDLGAASP</sequence>
<gene>
    <name evidence="1" type="ORF">DVH24_012386</name>
</gene>
<comment type="caution">
    <text evidence="1">The sequence shown here is derived from an EMBL/GenBank/DDBJ whole genome shotgun (WGS) entry which is preliminary data.</text>
</comment>